<keyword evidence="4" id="KW-1185">Reference proteome</keyword>
<feature type="transmembrane region" description="Helical" evidence="2">
    <location>
        <begin position="43"/>
        <end position="62"/>
    </location>
</feature>
<keyword evidence="2" id="KW-0812">Transmembrane</keyword>
<dbReference type="Proteomes" id="UP000766629">
    <property type="component" value="Unassembled WGS sequence"/>
</dbReference>
<accession>A0ABS7NCS9</accession>
<keyword evidence="2" id="KW-1133">Transmembrane helix</keyword>
<feature type="transmembrane region" description="Helical" evidence="2">
    <location>
        <begin position="6"/>
        <end position="31"/>
    </location>
</feature>
<feature type="compositionally biased region" description="Basic and acidic residues" evidence="1">
    <location>
        <begin position="99"/>
        <end position="123"/>
    </location>
</feature>
<sequence length="133" mass="14495">MVTLLEFLVAALLVIGGVFGIVGSFGLIKLNDPMSRLHAPTKATTLGVGGVLLASMLHAAAFEKYFSFHELMITLFLFLTAPITANFIAKVHIHRQETRDTMPEAGGDDHWATHDTPEDEQRRQAAPTPPADE</sequence>
<reference evidence="3 4" key="1">
    <citation type="submission" date="2021-06" db="EMBL/GenBank/DDBJ databases">
        <title>50 bacteria genomes isolated from Dapeng, Shenzhen, China.</title>
        <authorList>
            <person name="Zheng W."/>
            <person name="Yu S."/>
            <person name="Huang Y."/>
        </authorList>
    </citation>
    <scope>NUCLEOTIDE SEQUENCE [LARGE SCALE GENOMIC DNA]</scope>
    <source>
        <strain evidence="3 4">DP1N14-2</strain>
    </source>
</reference>
<feature type="transmembrane region" description="Helical" evidence="2">
    <location>
        <begin position="68"/>
        <end position="89"/>
    </location>
</feature>
<organism evidence="3 4">
    <name type="scientific">Leisingera daeponensis</name>
    <dbReference type="NCBI Taxonomy" id="405746"/>
    <lineage>
        <taxon>Bacteria</taxon>
        <taxon>Pseudomonadati</taxon>
        <taxon>Pseudomonadota</taxon>
        <taxon>Alphaproteobacteria</taxon>
        <taxon>Rhodobacterales</taxon>
        <taxon>Roseobacteraceae</taxon>
        <taxon>Leisingera</taxon>
    </lineage>
</organism>
<dbReference type="PANTHER" id="PTHR34703:SF1">
    <property type="entry name" value="ANTIPORTER SUBUNIT MNHG2-RELATED"/>
    <property type="match status" value="1"/>
</dbReference>
<keyword evidence="2" id="KW-0472">Membrane</keyword>
<evidence type="ECO:0000256" key="2">
    <source>
        <dbReference type="SAM" id="Phobius"/>
    </source>
</evidence>
<evidence type="ECO:0000256" key="1">
    <source>
        <dbReference type="SAM" id="MobiDB-lite"/>
    </source>
</evidence>
<proteinExistence type="predicted"/>
<dbReference type="PANTHER" id="PTHR34703">
    <property type="entry name" value="ANTIPORTER SUBUNIT MNHG2-RELATED"/>
    <property type="match status" value="1"/>
</dbReference>
<dbReference type="EMBL" id="JAHVJA010000001">
    <property type="protein sequence ID" value="MBY6138686.1"/>
    <property type="molecule type" value="Genomic_DNA"/>
</dbReference>
<dbReference type="NCBIfam" id="NF009316">
    <property type="entry name" value="PRK12674.1-5"/>
    <property type="match status" value="1"/>
</dbReference>
<dbReference type="InterPro" id="IPR005133">
    <property type="entry name" value="PhaG_MnhG_YufB"/>
</dbReference>
<dbReference type="RefSeq" id="WP_222507457.1">
    <property type="nucleotide sequence ID" value="NZ_JAHVJA010000001.1"/>
</dbReference>
<evidence type="ECO:0000313" key="3">
    <source>
        <dbReference type="EMBL" id="MBY6138686.1"/>
    </source>
</evidence>
<dbReference type="NCBIfam" id="TIGR01300">
    <property type="entry name" value="CPA3_mnhG_phaG"/>
    <property type="match status" value="1"/>
</dbReference>
<evidence type="ECO:0000313" key="4">
    <source>
        <dbReference type="Proteomes" id="UP000766629"/>
    </source>
</evidence>
<gene>
    <name evidence="3" type="ORF">KUV26_04485</name>
</gene>
<name>A0ABS7NCS9_9RHOB</name>
<protein>
    <submittedName>
        <fullName evidence="3">Na+/H+ antiporter subunit G</fullName>
    </submittedName>
</protein>
<comment type="caution">
    <text evidence="3">The sequence shown here is derived from an EMBL/GenBank/DDBJ whole genome shotgun (WGS) entry which is preliminary data.</text>
</comment>
<dbReference type="Pfam" id="PF03334">
    <property type="entry name" value="PhaG_MnhG_YufB"/>
    <property type="match status" value="1"/>
</dbReference>
<feature type="region of interest" description="Disordered" evidence="1">
    <location>
        <begin position="99"/>
        <end position="133"/>
    </location>
</feature>